<dbReference type="InterPro" id="IPR028364">
    <property type="entry name" value="Ribosomal_uL1/biogenesis"/>
</dbReference>
<comment type="similarity">
    <text evidence="1 4">Belongs to the universal ribosomal protein uL1 family.</text>
</comment>
<evidence type="ECO:0000256" key="1">
    <source>
        <dbReference type="ARBA" id="ARBA00010531"/>
    </source>
</evidence>
<feature type="region of interest" description="Disordered" evidence="5">
    <location>
        <begin position="259"/>
        <end position="288"/>
    </location>
</feature>
<evidence type="ECO:0000256" key="3">
    <source>
        <dbReference type="ARBA" id="ARBA00023274"/>
    </source>
</evidence>
<dbReference type="InterPro" id="IPR023673">
    <property type="entry name" value="Ribosomal_uL1_CS"/>
</dbReference>
<keyword evidence="7" id="KW-1185">Reference proteome</keyword>
<keyword evidence="2 4" id="KW-0689">Ribosomal protein</keyword>
<dbReference type="InterPro" id="IPR016095">
    <property type="entry name" value="Ribosomal_uL1_3-a/b-sand"/>
</dbReference>
<accession>A0A9W7EZH7</accession>
<dbReference type="InterPro" id="IPR023674">
    <property type="entry name" value="Ribosomal_uL1-like"/>
</dbReference>
<dbReference type="CDD" id="cd00403">
    <property type="entry name" value="Ribosomal_L1"/>
    <property type="match status" value="1"/>
</dbReference>
<dbReference type="GO" id="GO:1990904">
    <property type="term" value="C:ribonucleoprotein complex"/>
    <property type="evidence" value="ECO:0007669"/>
    <property type="project" value="UniProtKB-KW"/>
</dbReference>
<proteinExistence type="inferred from homology"/>
<comment type="caution">
    <text evidence="6">The sequence shown here is derived from an EMBL/GenBank/DDBJ whole genome shotgun (WGS) entry which is preliminary data.</text>
</comment>
<dbReference type="Proteomes" id="UP001165085">
    <property type="component" value="Unassembled WGS sequence"/>
</dbReference>
<evidence type="ECO:0000256" key="2">
    <source>
        <dbReference type="ARBA" id="ARBA00022980"/>
    </source>
</evidence>
<dbReference type="EMBL" id="BRXY01000459">
    <property type="protein sequence ID" value="GMH96107.1"/>
    <property type="molecule type" value="Genomic_DNA"/>
</dbReference>
<feature type="compositionally biased region" description="Acidic residues" evidence="5">
    <location>
        <begin position="275"/>
        <end position="288"/>
    </location>
</feature>
<dbReference type="Gene3D" id="3.30.190.20">
    <property type="match status" value="1"/>
</dbReference>
<dbReference type="AlphaFoldDB" id="A0A9W7EZH7"/>
<evidence type="ECO:0000256" key="5">
    <source>
        <dbReference type="SAM" id="MobiDB-lite"/>
    </source>
</evidence>
<dbReference type="Pfam" id="PF00687">
    <property type="entry name" value="Ribosomal_L1"/>
    <property type="match status" value="1"/>
</dbReference>
<dbReference type="PANTHER" id="PTHR36427">
    <property type="entry name" value="54S RIBOSOMAL PROTEIN L1, MITOCHONDRIAL"/>
    <property type="match status" value="1"/>
</dbReference>
<protein>
    <recommendedName>
        <fullName evidence="4">Ribosomal protein</fullName>
    </recommendedName>
</protein>
<gene>
    <name evidence="6" type="ORF">TrST_g4634</name>
</gene>
<dbReference type="GO" id="GO:0005840">
    <property type="term" value="C:ribosome"/>
    <property type="evidence" value="ECO:0007669"/>
    <property type="project" value="UniProtKB-KW"/>
</dbReference>
<dbReference type="Gene3D" id="3.40.50.790">
    <property type="match status" value="1"/>
</dbReference>
<dbReference type="SUPFAM" id="SSF56808">
    <property type="entry name" value="Ribosomal protein L1"/>
    <property type="match status" value="1"/>
</dbReference>
<dbReference type="OrthoDB" id="1747252at2759"/>
<evidence type="ECO:0000313" key="6">
    <source>
        <dbReference type="EMBL" id="GMH96107.1"/>
    </source>
</evidence>
<dbReference type="PROSITE" id="PS01199">
    <property type="entry name" value="RIBOSOMAL_L1"/>
    <property type="match status" value="1"/>
</dbReference>
<organism evidence="6 7">
    <name type="scientific">Triparma strigata</name>
    <dbReference type="NCBI Taxonomy" id="1606541"/>
    <lineage>
        <taxon>Eukaryota</taxon>
        <taxon>Sar</taxon>
        <taxon>Stramenopiles</taxon>
        <taxon>Ochrophyta</taxon>
        <taxon>Bolidophyceae</taxon>
        <taxon>Parmales</taxon>
        <taxon>Triparmaceae</taxon>
        <taxon>Triparma</taxon>
    </lineage>
</organism>
<evidence type="ECO:0000256" key="4">
    <source>
        <dbReference type="RuleBase" id="RU000659"/>
    </source>
</evidence>
<evidence type="ECO:0000313" key="7">
    <source>
        <dbReference type="Proteomes" id="UP001165085"/>
    </source>
</evidence>
<name>A0A9W7EZH7_9STRA</name>
<keyword evidence="3 4" id="KW-0687">Ribonucleoprotein</keyword>
<reference evidence="7" key="1">
    <citation type="journal article" date="2023" name="Commun. Biol.">
        <title>Genome analysis of Parmales, the sister group of diatoms, reveals the evolutionary specialization of diatoms from phago-mixotrophs to photoautotrophs.</title>
        <authorList>
            <person name="Ban H."/>
            <person name="Sato S."/>
            <person name="Yoshikawa S."/>
            <person name="Yamada K."/>
            <person name="Nakamura Y."/>
            <person name="Ichinomiya M."/>
            <person name="Sato N."/>
            <person name="Blanc-Mathieu R."/>
            <person name="Endo H."/>
            <person name="Kuwata A."/>
            <person name="Ogata H."/>
        </authorList>
    </citation>
    <scope>NUCLEOTIDE SEQUENCE [LARGE SCALE GENOMIC DNA]</scope>
    <source>
        <strain evidence="7">NIES 3701</strain>
    </source>
</reference>
<dbReference type="PANTHER" id="PTHR36427:SF3">
    <property type="entry name" value="LARGE RIBOSOMAL SUBUNIT PROTEIN UL1M"/>
    <property type="match status" value="1"/>
</dbReference>
<sequence>MYLATLRTAASGALRRPVLLSPPQLGSRSYTLNTGSTTLPITTALTNVCNEGTFAKFDETVSLHVLVTLDPRKPNQNIRTKISLPHGTGSKVKILVMTDDDAAREKAAELGAVVPSGTVADAVKAIQDGDQSLLQGVDRLITSPSDMRTLASLGRILGPRGLMPNPKLGSVTPDIPKAVSDALKGEVIVRVNKEGGIYTPIGKVSMGYSSLKANARAVLEAISSNKPSDAKGVKSGAAFWKMASITRTMGGYNCRVETSTVDPSSSKYFRGGVEGDQEKETGEDDAYA</sequence>